<comment type="caution">
    <text evidence="1">The sequence shown here is derived from an EMBL/GenBank/DDBJ whole genome shotgun (WGS) entry which is preliminary data.</text>
</comment>
<evidence type="ECO:0000313" key="1">
    <source>
        <dbReference type="EMBL" id="GAI68287.1"/>
    </source>
</evidence>
<dbReference type="AlphaFoldDB" id="X1QIH9"/>
<sequence>MANEALLEALMQAGGNPNLQDLQSMENIPPQALLDAVISQGANFAGLPMDMAWLAQSGLDRLGVPNPYPIGELKDIPMSSDWIAEKGGMDINSPQYLFNSVLSASPAGLVKLGAAAPAIAKAVSSGADQFGDLIQAMTVFHGSPHKWDKVDMSKVGTG</sequence>
<accession>X1QIH9</accession>
<name>X1QIH9_9ZZZZ</name>
<organism evidence="1">
    <name type="scientific">marine sediment metagenome</name>
    <dbReference type="NCBI Taxonomy" id="412755"/>
    <lineage>
        <taxon>unclassified sequences</taxon>
        <taxon>metagenomes</taxon>
        <taxon>ecological metagenomes</taxon>
    </lineage>
</organism>
<dbReference type="EMBL" id="BARW01002160">
    <property type="protein sequence ID" value="GAI68287.1"/>
    <property type="molecule type" value="Genomic_DNA"/>
</dbReference>
<reference evidence="1" key="1">
    <citation type="journal article" date="2014" name="Front. Microbiol.">
        <title>High frequency of phylogenetically diverse reductive dehalogenase-homologous genes in deep subseafloor sedimentary metagenomes.</title>
        <authorList>
            <person name="Kawai M."/>
            <person name="Futagami T."/>
            <person name="Toyoda A."/>
            <person name="Takaki Y."/>
            <person name="Nishi S."/>
            <person name="Hori S."/>
            <person name="Arai W."/>
            <person name="Tsubouchi T."/>
            <person name="Morono Y."/>
            <person name="Uchiyama I."/>
            <person name="Ito T."/>
            <person name="Fujiyama A."/>
            <person name="Inagaki F."/>
            <person name="Takami H."/>
        </authorList>
    </citation>
    <scope>NUCLEOTIDE SEQUENCE</scope>
    <source>
        <strain evidence="1">Expedition CK06-06</strain>
    </source>
</reference>
<proteinExistence type="predicted"/>
<feature type="non-terminal residue" evidence="1">
    <location>
        <position position="158"/>
    </location>
</feature>
<gene>
    <name evidence="1" type="ORF">S12H4_06229</name>
</gene>
<protein>
    <submittedName>
        <fullName evidence="1">Uncharacterized protein</fullName>
    </submittedName>
</protein>